<feature type="transmembrane region" description="Helical" evidence="5">
    <location>
        <begin position="303"/>
        <end position="320"/>
    </location>
</feature>
<dbReference type="InterPro" id="IPR004481">
    <property type="entry name" value="K/Na/Ca-exchanger"/>
</dbReference>
<feature type="domain" description="Sodium/calcium exchanger membrane region" evidence="6">
    <location>
        <begin position="173"/>
        <end position="317"/>
    </location>
</feature>
<reference evidence="7" key="1">
    <citation type="submission" date="2018-06" db="EMBL/GenBank/DDBJ databases">
        <authorList>
            <person name="Zhirakovskaya E."/>
        </authorList>
    </citation>
    <scope>NUCLEOTIDE SEQUENCE</scope>
</reference>
<evidence type="ECO:0000256" key="2">
    <source>
        <dbReference type="ARBA" id="ARBA00022692"/>
    </source>
</evidence>
<gene>
    <name evidence="7" type="ORF">MNBD_GAMMA06-452</name>
</gene>
<dbReference type="PANTHER" id="PTHR10846">
    <property type="entry name" value="SODIUM/POTASSIUM/CALCIUM EXCHANGER"/>
    <property type="match status" value="1"/>
</dbReference>
<evidence type="ECO:0000256" key="3">
    <source>
        <dbReference type="ARBA" id="ARBA00022989"/>
    </source>
</evidence>
<dbReference type="Pfam" id="PF01699">
    <property type="entry name" value="Na_Ca_ex"/>
    <property type="match status" value="2"/>
</dbReference>
<feature type="transmembrane region" description="Helical" evidence="5">
    <location>
        <begin position="74"/>
        <end position="94"/>
    </location>
</feature>
<feature type="transmembrane region" description="Helical" evidence="5">
    <location>
        <begin position="37"/>
        <end position="62"/>
    </location>
</feature>
<dbReference type="EMBL" id="UOFD01000018">
    <property type="protein sequence ID" value="VAW50834.1"/>
    <property type="molecule type" value="Genomic_DNA"/>
</dbReference>
<dbReference type="GO" id="GO:0005886">
    <property type="term" value="C:plasma membrane"/>
    <property type="evidence" value="ECO:0007669"/>
    <property type="project" value="TreeGrafter"/>
</dbReference>
<evidence type="ECO:0000313" key="7">
    <source>
        <dbReference type="EMBL" id="VAW50834.1"/>
    </source>
</evidence>
<organism evidence="7">
    <name type="scientific">hydrothermal vent metagenome</name>
    <dbReference type="NCBI Taxonomy" id="652676"/>
    <lineage>
        <taxon>unclassified sequences</taxon>
        <taxon>metagenomes</taxon>
        <taxon>ecological metagenomes</taxon>
    </lineage>
</organism>
<dbReference type="GO" id="GO:0005262">
    <property type="term" value="F:calcium channel activity"/>
    <property type="evidence" value="ECO:0007669"/>
    <property type="project" value="TreeGrafter"/>
</dbReference>
<feature type="transmembrane region" description="Helical" evidence="5">
    <location>
        <begin position="237"/>
        <end position="260"/>
    </location>
</feature>
<dbReference type="GO" id="GO:0006874">
    <property type="term" value="P:intracellular calcium ion homeostasis"/>
    <property type="evidence" value="ECO:0007669"/>
    <property type="project" value="TreeGrafter"/>
</dbReference>
<name>A0A3B0X4K9_9ZZZZ</name>
<evidence type="ECO:0000259" key="6">
    <source>
        <dbReference type="Pfam" id="PF01699"/>
    </source>
</evidence>
<evidence type="ECO:0000256" key="1">
    <source>
        <dbReference type="ARBA" id="ARBA00004141"/>
    </source>
</evidence>
<dbReference type="PANTHER" id="PTHR10846:SF8">
    <property type="entry name" value="INNER MEMBRANE PROTEIN YRBG"/>
    <property type="match status" value="1"/>
</dbReference>
<protein>
    <submittedName>
        <fullName evidence="7">Inner membrane protein YrbG, predicted calcium/sodium:proton antiporter</fullName>
    </submittedName>
</protein>
<dbReference type="GO" id="GO:0008273">
    <property type="term" value="F:calcium, potassium:sodium antiporter activity"/>
    <property type="evidence" value="ECO:0007669"/>
    <property type="project" value="TreeGrafter"/>
</dbReference>
<dbReference type="InterPro" id="IPR044880">
    <property type="entry name" value="NCX_ion-bd_dom_sf"/>
</dbReference>
<keyword evidence="2 5" id="KW-0812">Transmembrane</keyword>
<dbReference type="Gene3D" id="1.20.1420.30">
    <property type="entry name" value="NCX, central ion-binding region"/>
    <property type="match status" value="2"/>
</dbReference>
<dbReference type="InterPro" id="IPR004837">
    <property type="entry name" value="NaCa_Exmemb"/>
</dbReference>
<evidence type="ECO:0000256" key="5">
    <source>
        <dbReference type="SAM" id="Phobius"/>
    </source>
</evidence>
<dbReference type="NCBIfam" id="TIGR00367">
    <property type="entry name" value="calcium/sodium antiporter"/>
    <property type="match status" value="1"/>
</dbReference>
<feature type="transmembrane region" description="Helical" evidence="5">
    <location>
        <begin position="130"/>
        <end position="148"/>
    </location>
</feature>
<feature type="transmembrane region" description="Helical" evidence="5">
    <location>
        <begin position="272"/>
        <end position="291"/>
    </location>
</feature>
<evidence type="ECO:0000256" key="4">
    <source>
        <dbReference type="ARBA" id="ARBA00023136"/>
    </source>
</evidence>
<proteinExistence type="predicted"/>
<sequence>MLINFAAVIAGFILLIWSADRFIVGAAATARNFDVPPLIIGLTIVGFGTSAPEMMVAGFASYSGSPALAIGNALGSNITNITLVLGVAALITPLSVHSRIIKKELPLLLFATLLALTLMHDMNLSRFDGFILLSLLFLLMWWITRAGLRNPSDDALNNEYIEELPNKMSISHALFWLIAGLILLTISSRILVWGAVNIAIEFGVSELVIGLTIIAIGTSLPELAASITGALKNEHDIAIGNVVGSNLFNTLGVLAIPALISPATFQQDILHRDLPIVFVLTISLFIMAYGFRGEGRINRVEGGLLLGAFIAYQMLLFFSIRV</sequence>
<dbReference type="AlphaFoldDB" id="A0A3B0X4K9"/>
<keyword evidence="4 5" id="KW-0472">Membrane</keyword>
<comment type="subcellular location">
    <subcellularLocation>
        <location evidence="1">Membrane</location>
        <topology evidence="1">Multi-pass membrane protein</topology>
    </subcellularLocation>
</comment>
<accession>A0A3B0X4K9</accession>
<feature type="transmembrane region" description="Helical" evidence="5">
    <location>
        <begin position="168"/>
        <end position="186"/>
    </location>
</feature>
<feature type="domain" description="Sodium/calcium exchanger membrane region" evidence="6">
    <location>
        <begin position="5"/>
        <end position="144"/>
    </location>
</feature>
<keyword evidence="3 5" id="KW-1133">Transmembrane helix</keyword>